<evidence type="ECO:0000313" key="1">
    <source>
        <dbReference type="EMBL" id="TKB00512.1"/>
    </source>
</evidence>
<dbReference type="RefSeq" id="WP_136783865.1">
    <property type="nucleotide sequence ID" value="NZ_SWCO01000019.1"/>
</dbReference>
<name>A0A4U0ZF11_9ALTE</name>
<dbReference type="EMBL" id="SWCO01000019">
    <property type="protein sequence ID" value="TKB00512.1"/>
    <property type="molecule type" value="Genomic_DNA"/>
</dbReference>
<organism evidence="1 2">
    <name type="scientific">Alteromonas portus</name>
    <dbReference type="NCBI Taxonomy" id="2565549"/>
    <lineage>
        <taxon>Bacteria</taxon>
        <taxon>Pseudomonadati</taxon>
        <taxon>Pseudomonadota</taxon>
        <taxon>Gammaproteobacteria</taxon>
        <taxon>Alteromonadales</taxon>
        <taxon>Alteromonadaceae</taxon>
        <taxon>Alteromonas/Salinimonas group</taxon>
        <taxon>Alteromonas</taxon>
    </lineage>
</organism>
<gene>
    <name evidence="1" type="ORF">E5672_19670</name>
</gene>
<protein>
    <submittedName>
        <fullName evidence="1">Uncharacterized protein</fullName>
    </submittedName>
</protein>
<dbReference type="Proteomes" id="UP000305471">
    <property type="component" value="Unassembled WGS sequence"/>
</dbReference>
<reference evidence="1 2" key="1">
    <citation type="submission" date="2019-04" db="EMBL/GenBank/DDBJ databases">
        <title>Alteromonas portus sp. nov., an alginate lyase-excreting marine bacterium.</title>
        <authorList>
            <person name="Huang H."/>
            <person name="Mo K."/>
            <person name="Bao S."/>
        </authorList>
    </citation>
    <scope>NUCLEOTIDE SEQUENCE [LARGE SCALE GENOMIC DNA]</scope>
    <source>
        <strain evidence="1 2">HB161718</strain>
    </source>
</reference>
<comment type="caution">
    <text evidence="1">The sequence shown here is derived from an EMBL/GenBank/DDBJ whole genome shotgun (WGS) entry which is preliminary data.</text>
</comment>
<dbReference type="AlphaFoldDB" id="A0A4U0ZF11"/>
<proteinExistence type="predicted"/>
<dbReference type="OrthoDB" id="6915852at2"/>
<keyword evidence="2" id="KW-1185">Reference proteome</keyword>
<evidence type="ECO:0000313" key="2">
    <source>
        <dbReference type="Proteomes" id="UP000305471"/>
    </source>
</evidence>
<accession>A0A4U0ZF11</accession>
<sequence length="77" mass="8957">MSEKFSKIEHYVIASDTGARDGIGVEIYVGNNMVMEIFRDDTKKKREVSLFQDQLDLELVEQAINLFKEEIPEDFQD</sequence>